<comment type="caution">
    <text evidence="2">The sequence shown here is derived from an EMBL/GenBank/DDBJ whole genome shotgun (WGS) entry which is preliminary data.</text>
</comment>
<evidence type="ECO:0000256" key="1">
    <source>
        <dbReference type="SAM" id="SignalP"/>
    </source>
</evidence>
<proteinExistence type="predicted"/>
<keyword evidence="1" id="KW-0732">Signal</keyword>
<evidence type="ECO:0000313" key="3">
    <source>
        <dbReference type="Proteomes" id="UP001589734"/>
    </source>
</evidence>
<dbReference type="RefSeq" id="WP_379682350.1">
    <property type="nucleotide sequence ID" value="NZ_JBHLYW010000006.1"/>
</dbReference>
<dbReference type="Proteomes" id="UP001589734">
    <property type="component" value="Unassembled WGS sequence"/>
</dbReference>
<keyword evidence="3" id="KW-1185">Reference proteome</keyword>
<dbReference type="EMBL" id="JBHLYW010000006">
    <property type="protein sequence ID" value="MFC0076457.1"/>
    <property type="molecule type" value="Genomic_DNA"/>
</dbReference>
<evidence type="ECO:0008006" key="4">
    <source>
        <dbReference type="Google" id="ProtNLM"/>
    </source>
</evidence>
<sequence>MKKIIGVLAVFTFSLVVFSNTDTDNQSNQDISLSNLLQLNSANAECTPPNASSANAFCTVGGRCRYDTSTRDCHL</sequence>
<feature type="chain" id="PRO_5045494618" description="Secreted protein" evidence="1">
    <location>
        <begin position="20"/>
        <end position="75"/>
    </location>
</feature>
<accession>A0ABV6BPC0</accession>
<feature type="signal peptide" evidence="1">
    <location>
        <begin position="1"/>
        <end position="19"/>
    </location>
</feature>
<name>A0ABV6BPC0_9FLAO</name>
<gene>
    <name evidence="2" type="ORF">ACFFLS_05360</name>
</gene>
<reference evidence="2 3" key="1">
    <citation type="submission" date="2024-09" db="EMBL/GenBank/DDBJ databases">
        <authorList>
            <person name="Sun Q."/>
            <person name="Mori K."/>
        </authorList>
    </citation>
    <scope>NUCLEOTIDE SEQUENCE [LARGE SCALE GENOMIC DNA]</scope>
    <source>
        <strain evidence="2 3">CGMCC 1.12926</strain>
    </source>
</reference>
<protein>
    <recommendedName>
        <fullName evidence="4">Secreted protein</fullName>
    </recommendedName>
</protein>
<evidence type="ECO:0000313" key="2">
    <source>
        <dbReference type="EMBL" id="MFC0076457.1"/>
    </source>
</evidence>
<organism evidence="2 3">
    <name type="scientific">Flavobacterium procerum</name>
    <dbReference type="NCBI Taxonomy" id="1455569"/>
    <lineage>
        <taxon>Bacteria</taxon>
        <taxon>Pseudomonadati</taxon>
        <taxon>Bacteroidota</taxon>
        <taxon>Flavobacteriia</taxon>
        <taxon>Flavobacteriales</taxon>
        <taxon>Flavobacteriaceae</taxon>
        <taxon>Flavobacterium</taxon>
    </lineage>
</organism>